<dbReference type="PANTHER" id="PTHR10948">
    <property type="entry name" value="TRANSPOSASE"/>
    <property type="match status" value="1"/>
</dbReference>
<dbReference type="InterPro" id="IPR025246">
    <property type="entry name" value="IS30-like_HTH"/>
</dbReference>
<dbReference type="Pfam" id="PF13936">
    <property type="entry name" value="HTH_38"/>
    <property type="match status" value="1"/>
</dbReference>
<evidence type="ECO:0000256" key="1">
    <source>
        <dbReference type="ARBA" id="ARBA00023172"/>
    </source>
</evidence>
<dbReference type="InterPro" id="IPR053392">
    <property type="entry name" value="Transposase_IS30-like"/>
</dbReference>
<dbReference type="InterPro" id="IPR001584">
    <property type="entry name" value="Integrase_cat-core"/>
</dbReference>
<dbReference type="GO" id="GO:0004803">
    <property type="term" value="F:transposase activity"/>
    <property type="evidence" value="ECO:0007669"/>
    <property type="project" value="TreeGrafter"/>
</dbReference>
<dbReference type="GO" id="GO:0032196">
    <property type="term" value="P:transposition"/>
    <property type="evidence" value="ECO:0007669"/>
    <property type="project" value="TreeGrafter"/>
</dbReference>
<sequence length="318" mass="37059">MKNMYKHLTSQQRYTIQTLLDKGESRKQIAMLIGVDTSTITREYNRNSGKHRSYNWETAQKNAELKKKRKPGNHAKSKEIKEEVIRLLETEQWSPKQISAVLRERDIIISHETIYRMIRKDKKEGGSLYTHCRHKLKHRSRPVGDCRSTISDRISIRERPAEVNGVRFGDFEMDIIVGKGNKGAILTLKELSTGMLFMRKLPKGKDAKELSKTVVRLLMPYKKIIKSITTDNGLEFANHKYITKKLGVIVYFTDPYSSWQKGAIENINGLIRQYIPKSTCFDDISHQYIAKITDKINLRPREKLNFCTPFECFYEKIL</sequence>
<evidence type="ECO:0000259" key="2">
    <source>
        <dbReference type="PROSITE" id="PS50994"/>
    </source>
</evidence>
<dbReference type="GO" id="GO:0003676">
    <property type="term" value="F:nucleic acid binding"/>
    <property type="evidence" value="ECO:0007669"/>
    <property type="project" value="InterPro"/>
</dbReference>
<dbReference type="InterPro" id="IPR036397">
    <property type="entry name" value="RNaseH_sf"/>
</dbReference>
<organism evidence="3 4">
    <name type="scientific">Prevotella amnii CRIS 21A-A</name>
    <dbReference type="NCBI Taxonomy" id="679191"/>
    <lineage>
        <taxon>Bacteria</taxon>
        <taxon>Pseudomonadati</taxon>
        <taxon>Bacteroidota</taxon>
        <taxon>Bacteroidia</taxon>
        <taxon>Bacteroidales</taxon>
        <taxon>Prevotellaceae</taxon>
        <taxon>Prevotella</taxon>
    </lineage>
</organism>
<evidence type="ECO:0000313" key="4">
    <source>
        <dbReference type="Proteomes" id="UP000016016"/>
    </source>
</evidence>
<accession>E1GWS8</accession>
<dbReference type="Proteomes" id="UP000016016">
    <property type="component" value="Unassembled WGS sequence"/>
</dbReference>
<dbReference type="SUPFAM" id="SSF53098">
    <property type="entry name" value="Ribonuclease H-like"/>
    <property type="match status" value="1"/>
</dbReference>
<evidence type="ECO:0000313" key="3">
    <source>
        <dbReference type="EMBL" id="EFN90884.1"/>
    </source>
</evidence>
<reference evidence="3 4" key="1">
    <citation type="submission" date="2010-09" db="EMBL/GenBank/DDBJ databases">
        <authorList>
            <person name="Harkins D.M."/>
            <person name="Madupu R."/>
            <person name="Durkin A.S."/>
            <person name="Torralba M."/>
            <person name="Methe B."/>
            <person name="Sutton G.G."/>
            <person name="Nelson K.E."/>
        </authorList>
    </citation>
    <scope>NUCLEOTIDE SEQUENCE [LARGE SCALE GENOMIC DNA]</scope>
    <source>
        <strain evidence="3 4">CRIS 21A-A</strain>
    </source>
</reference>
<comment type="caution">
    <text evidence="3">The sequence shown here is derived from an EMBL/GenBank/DDBJ whole genome shotgun (WGS) entry which is preliminary data.</text>
</comment>
<name>E1GWS8_9BACT</name>
<dbReference type="AlphaFoldDB" id="E1GWS8"/>
<dbReference type="Pfam" id="PF13565">
    <property type="entry name" value="HTH_32"/>
    <property type="match status" value="1"/>
</dbReference>
<dbReference type="NCBIfam" id="NF033563">
    <property type="entry name" value="transpos_IS30"/>
    <property type="match status" value="1"/>
</dbReference>
<protein>
    <submittedName>
        <fullName evidence="3">Integrase core domain protein</fullName>
    </submittedName>
</protein>
<proteinExistence type="predicted"/>
<gene>
    <name evidence="3" type="ORF">HMPREF9018_1866</name>
</gene>
<dbReference type="PANTHER" id="PTHR10948:SF23">
    <property type="entry name" value="TRANSPOSASE INSI FOR INSERTION SEQUENCE ELEMENT IS30A-RELATED"/>
    <property type="match status" value="1"/>
</dbReference>
<dbReference type="EMBL" id="ADFQ01000077">
    <property type="protein sequence ID" value="EFN90884.1"/>
    <property type="molecule type" value="Genomic_DNA"/>
</dbReference>
<dbReference type="InterPro" id="IPR051917">
    <property type="entry name" value="Transposase-Integrase"/>
</dbReference>
<keyword evidence="1" id="KW-0233">DNA recombination</keyword>
<dbReference type="GO" id="GO:0015074">
    <property type="term" value="P:DNA integration"/>
    <property type="evidence" value="ECO:0007669"/>
    <property type="project" value="InterPro"/>
</dbReference>
<dbReference type="eggNOG" id="COG2826">
    <property type="taxonomic scope" value="Bacteria"/>
</dbReference>
<dbReference type="GO" id="GO:0005829">
    <property type="term" value="C:cytosol"/>
    <property type="evidence" value="ECO:0007669"/>
    <property type="project" value="TreeGrafter"/>
</dbReference>
<dbReference type="InterPro" id="IPR012337">
    <property type="entry name" value="RNaseH-like_sf"/>
</dbReference>
<feature type="domain" description="Integrase catalytic" evidence="2">
    <location>
        <begin position="156"/>
        <end position="317"/>
    </location>
</feature>
<dbReference type="Gene3D" id="3.30.420.10">
    <property type="entry name" value="Ribonuclease H-like superfamily/Ribonuclease H"/>
    <property type="match status" value="1"/>
</dbReference>
<dbReference type="Gene3D" id="1.10.10.60">
    <property type="entry name" value="Homeodomain-like"/>
    <property type="match status" value="1"/>
</dbReference>
<dbReference type="PROSITE" id="PS50994">
    <property type="entry name" value="INTEGRASE"/>
    <property type="match status" value="1"/>
</dbReference>
<dbReference type="GO" id="GO:0006310">
    <property type="term" value="P:DNA recombination"/>
    <property type="evidence" value="ECO:0007669"/>
    <property type="project" value="UniProtKB-KW"/>
</dbReference>